<evidence type="ECO:0000259" key="5">
    <source>
        <dbReference type="PROSITE" id="PS50977"/>
    </source>
</evidence>
<evidence type="ECO:0000256" key="4">
    <source>
        <dbReference type="PROSITE-ProRule" id="PRU00335"/>
    </source>
</evidence>
<comment type="caution">
    <text evidence="6">The sequence shown here is derived from an EMBL/GenBank/DDBJ whole genome shotgun (WGS) entry which is preliminary data.</text>
</comment>
<sequence>MPEVGRPVRGTRPTNRRALILDAATALFAERGYENVAMGDIAEVVAVGPSALYRHFPGKAELLVAAIGEVAAELIRRTEGAESLRSVLVDLAAYSVEHRFSAVLWQRESRQLPAQLWAPVRDHLRAIRDHVAAAVLRERPRLALDQARALSVATLGALFSPSFHHTSMASPGFEERLVEVASRVADVDVPPAPAPVARRSGLTPASRREDVLAAAMRLFAERTYASVGMEEIAQAAGMATSSVYLHFSGKAEILWVALQRGTGYLQLTSNEVLAMAPDERSALDGLVAIYAQFAMRHPELVDALITEIRSLGAEETAASTMAQREYVAEWVHLYRRLHPGAGVPAATITVQAALMVVNDLARTPAFRSRSDAADVAAALSRAALGLS</sequence>
<evidence type="ECO:0000313" key="7">
    <source>
        <dbReference type="Proteomes" id="UP000642070"/>
    </source>
</evidence>
<keyword evidence="7" id="KW-1185">Reference proteome</keyword>
<dbReference type="EMBL" id="BMPI01000127">
    <property type="protein sequence ID" value="GGM89247.1"/>
    <property type="molecule type" value="Genomic_DNA"/>
</dbReference>
<dbReference type="Proteomes" id="UP000642070">
    <property type="component" value="Unassembled WGS sequence"/>
</dbReference>
<dbReference type="RefSeq" id="WP_190258038.1">
    <property type="nucleotide sequence ID" value="NZ_BMPI01000127.1"/>
</dbReference>
<dbReference type="Pfam" id="PF00440">
    <property type="entry name" value="TetR_N"/>
    <property type="match status" value="2"/>
</dbReference>
<dbReference type="AlphaFoldDB" id="A0A917UFI0"/>
<evidence type="ECO:0000256" key="3">
    <source>
        <dbReference type="ARBA" id="ARBA00023163"/>
    </source>
</evidence>
<dbReference type="GO" id="GO:0003700">
    <property type="term" value="F:DNA-binding transcription factor activity"/>
    <property type="evidence" value="ECO:0007669"/>
    <property type="project" value="TreeGrafter"/>
</dbReference>
<keyword evidence="2 4" id="KW-0238">DNA-binding</keyword>
<accession>A0A917UFI0</accession>
<keyword evidence="3" id="KW-0804">Transcription</keyword>
<dbReference type="InterPro" id="IPR009057">
    <property type="entry name" value="Homeodomain-like_sf"/>
</dbReference>
<name>A0A917UFI0_9ACTN</name>
<feature type="DNA-binding region" description="H-T-H motif" evidence="4">
    <location>
        <begin position="37"/>
        <end position="56"/>
    </location>
</feature>
<dbReference type="PANTHER" id="PTHR30055:SF234">
    <property type="entry name" value="HTH-TYPE TRANSCRIPTIONAL REGULATOR BETI"/>
    <property type="match status" value="1"/>
</dbReference>
<dbReference type="SUPFAM" id="SSF46689">
    <property type="entry name" value="Homeodomain-like"/>
    <property type="match status" value="2"/>
</dbReference>
<evidence type="ECO:0000313" key="6">
    <source>
        <dbReference type="EMBL" id="GGM89247.1"/>
    </source>
</evidence>
<feature type="domain" description="HTH tetR-type" evidence="5">
    <location>
        <begin position="14"/>
        <end position="74"/>
    </location>
</feature>
<reference evidence="6" key="2">
    <citation type="submission" date="2020-09" db="EMBL/GenBank/DDBJ databases">
        <authorList>
            <person name="Sun Q."/>
            <person name="Ohkuma M."/>
        </authorList>
    </citation>
    <scope>NUCLEOTIDE SEQUENCE</scope>
    <source>
        <strain evidence="6">JCM 19831</strain>
    </source>
</reference>
<evidence type="ECO:0000256" key="1">
    <source>
        <dbReference type="ARBA" id="ARBA00023015"/>
    </source>
</evidence>
<feature type="domain" description="HTH tetR-type" evidence="5">
    <location>
        <begin position="205"/>
        <end position="265"/>
    </location>
</feature>
<keyword evidence="1" id="KW-0805">Transcription regulation</keyword>
<dbReference type="PROSITE" id="PS50977">
    <property type="entry name" value="HTH_TETR_2"/>
    <property type="match status" value="2"/>
</dbReference>
<proteinExistence type="predicted"/>
<dbReference type="InterPro" id="IPR050109">
    <property type="entry name" value="HTH-type_TetR-like_transc_reg"/>
</dbReference>
<protein>
    <submittedName>
        <fullName evidence="6">TetR family transcriptional regulator</fullName>
    </submittedName>
</protein>
<reference evidence="6" key="1">
    <citation type="journal article" date="2014" name="Int. J. Syst. Evol. Microbiol.">
        <title>Complete genome sequence of Corynebacterium casei LMG S-19264T (=DSM 44701T), isolated from a smear-ripened cheese.</title>
        <authorList>
            <consortium name="US DOE Joint Genome Institute (JGI-PGF)"/>
            <person name="Walter F."/>
            <person name="Albersmeier A."/>
            <person name="Kalinowski J."/>
            <person name="Ruckert C."/>
        </authorList>
    </citation>
    <scope>NUCLEOTIDE SEQUENCE</scope>
    <source>
        <strain evidence="6">JCM 19831</strain>
    </source>
</reference>
<evidence type="ECO:0000256" key="2">
    <source>
        <dbReference type="ARBA" id="ARBA00023125"/>
    </source>
</evidence>
<dbReference type="Gene3D" id="1.10.357.10">
    <property type="entry name" value="Tetracycline Repressor, domain 2"/>
    <property type="match status" value="2"/>
</dbReference>
<feature type="DNA-binding region" description="H-T-H motif" evidence="4">
    <location>
        <begin position="228"/>
        <end position="247"/>
    </location>
</feature>
<dbReference type="GO" id="GO:0000976">
    <property type="term" value="F:transcription cis-regulatory region binding"/>
    <property type="evidence" value="ECO:0007669"/>
    <property type="project" value="TreeGrafter"/>
</dbReference>
<dbReference type="PRINTS" id="PR00455">
    <property type="entry name" value="HTHTETR"/>
</dbReference>
<dbReference type="PANTHER" id="PTHR30055">
    <property type="entry name" value="HTH-TYPE TRANSCRIPTIONAL REGULATOR RUTR"/>
    <property type="match status" value="1"/>
</dbReference>
<dbReference type="InterPro" id="IPR001647">
    <property type="entry name" value="HTH_TetR"/>
</dbReference>
<dbReference type="Gene3D" id="1.10.10.60">
    <property type="entry name" value="Homeodomain-like"/>
    <property type="match status" value="2"/>
</dbReference>
<gene>
    <name evidence="6" type="ORF">GCM10007977_109100</name>
</gene>
<organism evidence="6 7">
    <name type="scientific">Dactylosporangium sucinum</name>
    <dbReference type="NCBI Taxonomy" id="1424081"/>
    <lineage>
        <taxon>Bacteria</taxon>
        <taxon>Bacillati</taxon>
        <taxon>Actinomycetota</taxon>
        <taxon>Actinomycetes</taxon>
        <taxon>Micromonosporales</taxon>
        <taxon>Micromonosporaceae</taxon>
        <taxon>Dactylosporangium</taxon>
    </lineage>
</organism>